<dbReference type="SUPFAM" id="SSF54001">
    <property type="entry name" value="Cysteine proteinases"/>
    <property type="match status" value="1"/>
</dbReference>
<dbReference type="PROSITE" id="PS50157">
    <property type="entry name" value="ZINC_FINGER_C2H2_2"/>
    <property type="match status" value="1"/>
</dbReference>
<evidence type="ECO:0000313" key="9">
    <source>
        <dbReference type="Proteomes" id="UP000235786"/>
    </source>
</evidence>
<keyword evidence="3" id="KW-0378">Hydrolase</keyword>
<keyword evidence="4" id="KW-0862">Zinc</keyword>
<feature type="compositionally biased region" description="Polar residues" evidence="5">
    <location>
        <begin position="262"/>
        <end position="282"/>
    </location>
</feature>
<keyword evidence="4" id="KW-0863">Zinc-finger</keyword>
<feature type="compositionally biased region" description="Acidic residues" evidence="5">
    <location>
        <begin position="658"/>
        <end position="668"/>
    </location>
</feature>
<feature type="region of interest" description="Disordered" evidence="5">
    <location>
        <begin position="600"/>
        <end position="691"/>
    </location>
</feature>
<evidence type="ECO:0000259" key="7">
    <source>
        <dbReference type="PROSITE" id="PS50600"/>
    </source>
</evidence>
<dbReference type="InterPro" id="IPR013087">
    <property type="entry name" value="Znf_C2H2_type"/>
</dbReference>
<feature type="domain" description="C2H2-type" evidence="6">
    <location>
        <begin position="1013"/>
        <end position="1042"/>
    </location>
</feature>
<keyword evidence="2" id="KW-0645">Protease</keyword>
<dbReference type="InterPro" id="IPR008704">
    <property type="entry name" value="Endonuclease_Zinc-binding_loop"/>
</dbReference>
<feature type="compositionally biased region" description="Polar residues" evidence="5">
    <location>
        <begin position="229"/>
        <end position="246"/>
    </location>
</feature>
<dbReference type="PANTHER" id="PTHR24216">
    <property type="entry name" value="PAXILLIN-RELATED"/>
    <property type="match status" value="1"/>
</dbReference>
<feature type="compositionally biased region" description="Acidic residues" evidence="5">
    <location>
        <begin position="737"/>
        <end position="747"/>
    </location>
</feature>
<reference evidence="8 9" key="1">
    <citation type="submission" date="2016-04" db="EMBL/GenBank/DDBJ databases">
        <title>A degradative enzymes factory behind the ericoid mycorrhizal symbiosis.</title>
        <authorList>
            <consortium name="DOE Joint Genome Institute"/>
            <person name="Martino E."/>
            <person name="Morin E."/>
            <person name="Grelet G."/>
            <person name="Kuo A."/>
            <person name="Kohler A."/>
            <person name="Daghino S."/>
            <person name="Barry K."/>
            <person name="Choi C."/>
            <person name="Cichocki N."/>
            <person name="Clum A."/>
            <person name="Copeland A."/>
            <person name="Hainaut M."/>
            <person name="Haridas S."/>
            <person name="Labutti K."/>
            <person name="Lindquist E."/>
            <person name="Lipzen A."/>
            <person name="Khouja H.-R."/>
            <person name="Murat C."/>
            <person name="Ohm R."/>
            <person name="Olson A."/>
            <person name="Spatafora J."/>
            <person name="Veneault-Fourrey C."/>
            <person name="Henrissat B."/>
            <person name="Grigoriev I."/>
            <person name="Martin F."/>
            <person name="Perotto S."/>
        </authorList>
    </citation>
    <scope>NUCLEOTIDE SEQUENCE [LARGE SCALE GENOMIC DNA]</scope>
    <source>
        <strain evidence="8 9">F</strain>
    </source>
</reference>
<dbReference type="Pfam" id="PF05551">
    <property type="entry name" value="zf-His_Me_endon"/>
    <property type="match status" value="1"/>
</dbReference>
<dbReference type="GO" id="GO:0019783">
    <property type="term" value="F:ubiquitin-like protein peptidase activity"/>
    <property type="evidence" value="ECO:0007669"/>
    <property type="project" value="UniProtKB-ARBA"/>
</dbReference>
<feature type="compositionally biased region" description="Low complexity" evidence="5">
    <location>
        <begin position="154"/>
        <end position="163"/>
    </location>
</feature>
<dbReference type="EMBL" id="KZ613954">
    <property type="protein sequence ID" value="PMD33990.1"/>
    <property type="molecule type" value="Genomic_DNA"/>
</dbReference>
<dbReference type="GO" id="GO:0006508">
    <property type="term" value="P:proteolysis"/>
    <property type="evidence" value="ECO:0007669"/>
    <property type="project" value="UniProtKB-KW"/>
</dbReference>
<dbReference type="Gene3D" id="3.30.160.60">
    <property type="entry name" value="Classic Zinc Finger"/>
    <property type="match status" value="1"/>
</dbReference>
<dbReference type="AlphaFoldDB" id="A0A2J6R643"/>
<dbReference type="PANTHER" id="PTHR24216:SF65">
    <property type="entry name" value="PAXILLIN-LIKE PROTEIN 1"/>
    <property type="match status" value="1"/>
</dbReference>
<dbReference type="SUPFAM" id="SSF54060">
    <property type="entry name" value="His-Me finger endonucleases"/>
    <property type="match status" value="1"/>
</dbReference>
<evidence type="ECO:0000313" key="8">
    <source>
        <dbReference type="EMBL" id="PMD33990.1"/>
    </source>
</evidence>
<feature type="compositionally biased region" description="Basic and acidic residues" evidence="5">
    <location>
        <begin position="669"/>
        <end position="678"/>
    </location>
</feature>
<feature type="region of interest" description="Disordered" evidence="5">
    <location>
        <begin position="714"/>
        <end position="760"/>
    </location>
</feature>
<feature type="compositionally biased region" description="Low complexity" evidence="5">
    <location>
        <begin position="12"/>
        <end position="30"/>
    </location>
</feature>
<feature type="compositionally biased region" description="Low complexity" evidence="5">
    <location>
        <begin position="283"/>
        <end position="302"/>
    </location>
</feature>
<keyword evidence="9" id="KW-1185">Reference proteome</keyword>
<feature type="compositionally biased region" description="Low complexity" evidence="5">
    <location>
        <begin position="196"/>
        <end position="226"/>
    </location>
</feature>
<dbReference type="InterPro" id="IPR044925">
    <property type="entry name" value="His-Me_finger_sf"/>
</dbReference>
<evidence type="ECO:0008006" key="10">
    <source>
        <dbReference type="Google" id="ProtNLM"/>
    </source>
</evidence>
<dbReference type="InterPro" id="IPR038765">
    <property type="entry name" value="Papain-like_cys_pep_sf"/>
</dbReference>
<dbReference type="InterPro" id="IPR003653">
    <property type="entry name" value="Peptidase_C48_C"/>
</dbReference>
<feature type="domain" description="Ubiquitin-like protease family profile" evidence="7">
    <location>
        <begin position="320"/>
        <end position="498"/>
    </location>
</feature>
<proteinExistence type="inferred from homology"/>
<dbReference type="Pfam" id="PF02902">
    <property type="entry name" value="Peptidase_C48"/>
    <property type="match status" value="1"/>
</dbReference>
<evidence type="ECO:0000256" key="2">
    <source>
        <dbReference type="ARBA" id="ARBA00022670"/>
    </source>
</evidence>
<organism evidence="8 9">
    <name type="scientific">Hyaloscypha variabilis (strain UAMH 11265 / GT02V1 / F)</name>
    <name type="common">Meliniomyces variabilis</name>
    <dbReference type="NCBI Taxonomy" id="1149755"/>
    <lineage>
        <taxon>Eukaryota</taxon>
        <taxon>Fungi</taxon>
        <taxon>Dikarya</taxon>
        <taxon>Ascomycota</taxon>
        <taxon>Pezizomycotina</taxon>
        <taxon>Leotiomycetes</taxon>
        <taxon>Helotiales</taxon>
        <taxon>Hyaloscyphaceae</taxon>
        <taxon>Hyaloscypha</taxon>
        <taxon>Hyaloscypha variabilis</taxon>
    </lineage>
</organism>
<accession>A0A2J6R643</accession>
<comment type="similarity">
    <text evidence="1">Belongs to the peptidase C48 family.</text>
</comment>
<dbReference type="PROSITE" id="PS50600">
    <property type="entry name" value="ULP_PROTEASE"/>
    <property type="match status" value="1"/>
</dbReference>
<name>A0A2J6R643_HYAVF</name>
<dbReference type="Gene3D" id="3.40.395.10">
    <property type="entry name" value="Adenoviral Proteinase, Chain A"/>
    <property type="match status" value="1"/>
</dbReference>
<evidence type="ECO:0000256" key="1">
    <source>
        <dbReference type="ARBA" id="ARBA00005234"/>
    </source>
</evidence>
<dbReference type="GO" id="GO:0008270">
    <property type="term" value="F:zinc ion binding"/>
    <property type="evidence" value="ECO:0007669"/>
    <property type="project" value="UniProtKB-KW"/>
</dbReference>
<sequence length="1062" mass="118913">MAGHRLTRQLEHLPSGPSHQPSGQQSSSLPQTPPQGRPASQSPDTLTHALPPKPSPQFPRATSYYRLQPITPLTEQEEADRQEFRDLRSLEDFEKQRGDELRLSRFEARLMKGGKGAIIYPSERPEYDRLRGLEWIQELRILRKRKEMRDNHQPGTPLSLPSLPKTPEPKPFVKPALPVKRKNSPVVIDNPHKSRLSNSRSSSAEPSTSDADTTTSSAATQASTPSPGRANQDTQVNTALAKSTAVQPAPGTPITLPVSPLLVTSGQAPTSKPISEPPTTSKPITEQAAIEEPIEEATPQPASTSEPPPRPERHLDLQDSILHGEALEHLLPSHQEVRAQLGREHWTGVTYDLWLDERMMRAIIVLELTRHGMSGEDPSKFDIGLVGPSWAYAWTQDRNRDDIRPPRGLAAAKKVLIPLCPRVNHWVLLCINKETNTATVYDALPSYVKNTAACVREFMLTFVPAFDLNIAGSIDIKHFGDGNGWDCGHSVLQCIQAFLNGMVPTASNDASIWQLEMLPQVLDFLTSIGVYDDEAPAPPLESQDDREVPLPENMAAYDFRDQDMQDNISEVGMTGYDVDPLEYDIPNDLLDFFDGDDADTSMHDATNHSSPARGDGHPCQNNNGNHDSDNDSDSDSDDNSIQGGTDNYSDDNGSNSDSDSDPDSDDPSNGERMRARELDEPEPNSEDEDEDADNFVASFNLDIAALNNDDDLDDEADGNIIGSFDWQAPVNGRNEKDDSEDSVDSDDAVSNASEDSLEDWNERTRYLPGRHFLKPIKAQQKSKWYNKEGKQVCGYPMFKTNGDYARAAFNKTWRHYNRIWAKNYLSLWAPSAEQMIASRDAGFDVSVDDDNMKCFTEYEKLRIRTGSPVAITQGKMFGPGTHTLRRLLLATGRLTPWEWECMTIRGHLLNISHLCNGGKSGCCNPWHLVIELRARNVSRSECFRHPENRSDPNREGRCRKHRIPCLQKTARFDWLHIANELYKEQSKKMLKEHYIQWNKKQISGRPKLANRNKQCPTCKRTFRKSGLLAKHVKTCGSTTERTQSTLECPICKRHFRGAGVTS</sequence>
<evidence type="ECO:0000259" key="6">
    <source>
        <dbReference type="PROSITE" id="PS50157"/>
    </source>
</evidence>
<feature type="compositionally biased region" description="Low complexity" evidence="5">
    <location>
        <begin position="646"/>
        <end position="657"/>
    </location>
</feature>
<gene>
    <name evidence="8" type="ORF">L207DRAFT_132003</name>
</gene>
<dbReference type="Proteomes" id="UP000235786">
    <property type="component" value="Unassembled WGS sequence"/>
</dbReference>
<feature type="region of interest" description="Disordered" evidence="5">
    <location>
        <begin position="1"/>
        <end position="60"/>
    </location>
</feature>
<evidence type="ECO:0000256" key="5">
    <source>
        <dbReference type="SAM" id="MobiDB-lite"/>
    </source>
</evidence>
<keyword evidence="4" id="KW-0479">Metal-binding</keyword>
<protein>
    <recommendedName>
        <fullName evidence="10">Ubiquitin-like protease family profile domain-containing protein</fullName>
    </recommendedName>
</protein>
<feature type="compositionally biased region" description="Acidic residues" evidence="5">
    <location>
        <begin position="679"/>
        <end position="691"/>
    </location>
</feature>
<evidence type="ECO:0000256" key="3">
    <source>
        <dbReference type="ARBA" id="ARBA00022801"/>
    </source>
</evidence>
<dbReference type="GO" id="GO:0008234">
    <property type="term" value="F:cysteine-type peptidase activity"/>
    <property type="evidence" value="ECO:0007669"/>
    <property type="project" value="InterPro"/>
</dbReference>
<feature type="region of interest" description="Disordered" evidence="5">
    <location>
        <begin position="147"/>
        <end position="315"/>
    </location>
</feature>
<evidence type="ECO:0000256" key="4">
    <source>
        <dbReference type="PROSITE-ProRule" id="PRU00042"/>
    </source>
</evidence>